<reference evidence="3" key="2">
    <citation type="submission" date="2015-01" db="EMBL/GenBank/DDBJ databases">
        <title>Evolutionary Origins and Diversification of the Mycorrhizal Mutualists.</title>
        <authorList>
            <consortium name="DOE Joint Genome Institute"/>
            <consortium name="Mycorrhizal Genomics Consortium"/>
            <person name="Kohler A."/>
            <person name="Kuo A."/>
            <person name="Nagy L.G."/>
            <person name="Floudas D."/>
            <person name="Copeland A."/>
            <person name="Barry K.W."/>
            <person name="Cichocki N."/>
            <person name="Veneault-Fourrey C."/>
            <person name="LaButti K."/>
            <person name="Lindquist E.A."/>
            <person name="Lipzen A."/>
            <person name="Lundell T."/>
            <person name="Morin E."/>
            <person name="Murat C."/>
            <person name="Riley R."/>
            <person name="Ohm R."/>
            <person name="Sun H."/>
            <person name="Tunlid A."/>
            <person name="Henrissat B."/>
            <person name="Grigoriev I.V."/>
            <person name="Hibbett D.S."/>
            <person name="Martin F."/>
        </authorList>
    </citation>
    <scope>NUCLEOTIDE SEQUENCE [LARGE SCALE GENOMIC DNA]</scope>
    <source>
        <strain evidence="3">MUT 4182</strain>
    </source>
</reference>
<protein>
    <submittedName>
        <fullName evidence="2">Uncharacterized protein</fullName>
    </submittedName>
</protein>
<evidence type="ECO:0000313" key="2">
    <source>
        <dbReference type="EMBL" id="KIO25486.1"/>
    </source>
</evidence>
<feature type="transmembrane region" description="Helical" evidence="1">
    <location>
        <begin position="46"/>
        <end position="68"/>
    </location>
</feature>
<keyword evidence="1" id="KW-0472">Membrane</keyword>
<organism evidence="2 3">
    <name type="scientific">Tulasnella calospora MUT 4182</name>
    <dbReference type="NCBI Taxonomy" id="1051891"/>
    <lineage>
        <taxon>Eukaryota</taxon>
        <taxon>Fungi</taxon>
        <taxon>Dikarya</taxon>
        <taxon>Basidiomycota</taxon>
        <taxon>Agaricomycotina</taxon>
        <taxon>Agaricomycetes</taxon>
        <taxon>Cantharellales</taxon>
        <taxon>Tulasnellaceae</taxon>
        <taxon>Tulasnella</taxon>
    </lineage>
</organism>
<keyword evidence="1" id="KW-1133">Transmembrane helix</keyword>
<sequence length="119" mass="13638">MTRLPNGFDLLASFVRWTFDFRYTRIGTLAHAFGRYFYSSTQLLRAFVHDILVSFLFRIFVTTALFLFETNSLRLKHCTTISLFFPSLSRILSCSYRSVLAAPPSPSCFLVLTVCAISM</sequence>
<name>A0A0C3QGK3_9AGAM</name>
<dbReference type="AlphaFoldDB" id="A0A0C3QGK3"/>
<keyword evidence="1" id="KW-0812">Transmembrane</keyword>
<dbReference type="HOGENOM" id="CLU_2063193_0_0_1"/>
<proteinExistence type="predicted"/>
<gene>
    <name evidence="2" type="ORF">M407DRAFT_91764</name>
</gene>
<accession>A0A0C3QGK3</accession>
<evidence type="ECO:0000256" key="1">
    <source>
        <dbReference type="SAM" id="Phobius"/>
    </source>
</evidence>
<dbReference type="Proteomes" id="UP000054248">
    <property type="component" value="Unassembled WGS sequence"/>
</dbReference>
<keyword evidence="3" id="KW-1185">Reference proteome</keyword>
<reference evidence="2 3" key="1">
    <citation type="submission" date="2014-04" db="EMBL/GenBank/DDBJ databases">
        <authorList>
            <consortium name="DOE Joint Genome Institute"/>
            <person name="Kuo A."/>
            <person name="Girlanda M."/>
            <person name="Perotto S."/>
            <person name="Kohler A."/>
            <person name="Nagy L.G."/>
            <person name="Floudas D."/>
            <person name="Copeland A."/>
            <person name="Barry K.W."/>
            <person name="Cichocki N."/>
            <person name="Veneault-Fourrey C."/>
            <person name="LaButti K."/>
            <person name="Lindquist E.A."/>
            <person name="Lipzen A."/>
            <person name="Lundell T."/>
            <person name="Morin E."/>
            <person name="Murat C."/>
            <person name="Sun H."/>
            <person name="Tunlid A."/>
            <person name="Henrissat B."/>
            <person name="Grigoriev I.V."/>
            <person name="Hibbett D.S."/>
            <person name="Martin F."/>
            <person name="Nordberg H.P."/>
            <person name="Cantor M.N."/>
            <person name="Hua S.X."/>
        </authorList>
    </citation>
    <scope>NUCLEOTIDE SEQUENCE [LARGE SCALE GENOMIC DNA]</scope>
    <source>
        <strain evidence="2 3">MUT 4182</strain>
    </source>
</reference>
<dbReference type="EMBL" id="KN823041">
    <property type="protein sequence ID" value="KIO25486.1"/>
    <property type="molecule type" value="Genomic_DNA"/>
</dbReference>
<evidence type="ECO:0000313" key="3">
    <source>
        <dbReference type="Proteomes" id="UP000054248"/>
    </source>
</evidence>